<sequence length="121" mass="13920">MLTSFNQLQIPSPFLYPDQIVMNIVCQIVRQQNDQYWYDLIYAIQDKISYQPIPSAIITGLSCVRQQNDQYWYDLIYAVQEKISYQPIPSAIITGLSCGIHTTEQIEFSLSTITISMAMLS</sequence>
<name>A0A815IF15_9BILA</name>
<dbReference type="OrthoDB" id="10014948at2759"/>
<accession>A0A815IF15</accession>
<reference evidence="1" key="1">
    <citation type="submission" date="2021-02" db="EMBL/GenBank/DDBJ databases">
        <authorList>
            <person name="Nowell W R."/>
        </authorList>
    </citation>
    <scope>NUCLEOTIDE SEQUENCE</scope>
</reference>
<evidence type="ECO:0000313" key="1">
    <source>
        <dbReference type="EMBL" id="CAF1364551.1"/>
    </source>
</evidence>
<proteinExistence type="predicted"/>
<organism evidence="1 2">
    <name type="scientific">Adineta steineri</name>
    <dbReference type="NCBI Taxonomy" id="433720"/>
    <lineage>
        <taxon>Eukaryota</taxon>
        <taxon>Metazoa</taxon>
        <taxon>Spiralia</taxon>
        <taxon>Gnathifera</taxon>
        <taxon>Rotifera</taxon>
        <taxon>Eurotatoria</taxon>
        <taxon>Bdelloidea</taxon>
        <taxon>Adinetida</taxon>
        <taxon>Adinetidae</taxon>
        <taxon>Adineta</taxon>
    </lineage>
</organism>
<comment type="caution">
    <text evidence="1">The sequence shown here is derived from an EMBL/GenBank/DDBJ whole genome shotgun (WGS) entry which is preliminary data.</text>
</comment>
<protein>
    <submittedName>
        <fullName evidence="1">Uncharacterized protein</fullName>
    </submittedName>
</protein>
<evidence type="ECO:0000313" key="2">
    <source>
        <dbReference type="Proteomes" id="UP000663891"/>
    </source>
</evidence>
<dbReference type="Proteomes" id="UP000663891">
    <property type="component" value="Unassembled WGS sequence"/>
</dbReference>
<gene>
    <name evidence="1" type="ORF">VCS650_LOCUS34507</name>
</gene>
<dbReference type="AlphaFoldDB" id="A0A815IF15"/>
<dbReference type="EMBL" id="CAJNON010000728">
    <property type="protein sequence ID" value="CAF1364551.1"/>
    <property type="molecule type" value="Genomic_DNA"/>
</dbReference>